<dbReference type="PANTHER" id="PTHR39697">
    <property type="entry name" value="RICIN B LECTIN DOMAIN-CONTAINING PROTEIN-RELATED"/>
    <property type="match status" value="1"/>
</dbReference>
<name>W6PWW8_PENRF</name>
<protein>
    <submittedName>
        <fullName evidence="2">Genomic scaffold, ProqFM164S01</fullName>
    </submittedName>
</protein>
<feature type="compositionally biased region" description="Basic and acidic residues" evidence="1">
    <location>
        <begin position="1"/>
        <end position="12"/>
    </location>
</feature>
<accession>W6PWW8</accession>
<proteinExistence type="predicted"/>
<feature type="region of interest" description="Disordered" evidence="1">
    <location>
        <begin position="1"/>
        <end position="20"/>
    </location>
</feature>
<evidence type="ECO:0000313" key="2">
    <source>
        <dbReference type="EMBL" id="CDM26459.1"/>
    </source>
</evidence>
<gene>
    <name evidence="2" type="ORF">PROQFM164_S01g000268</name>
</gene>
<dbReference type="EMBL" id="HG792015">
    <property type="protein sequence ID" value="CDM26459.1"/>
    <property type="molecule type" value="Genomic_DNA"/>
</dbReference>
<evidence type="ECO:0000313" key="3">
    <source>
        <dbReference type="Proteomes" id="UP000030686"/>
    </source>
</evidence>
<dbReference type="OrthoDB" id="5289641at2759"/>
<reference evidence="2" key="1">
    <citation type="journal article" date="2014" name="Nat. Commun.">
        <title>Multiple recent horizontal transfers of a large genomic region in cheese making fungi.</title>
        <authorList>
            <person name="Cheeseman K."/>
            <person name="Ropars J."/>
            <person name="Renault P."/>
            <person name="Dupont J."/>
            <person name="Gouzy J."/>
            <person name="Branca A."/>
            <person name="Abraham A.L."/>
            <person name="Ceppi M."/>
            <person name="Conseiller E."/>
            <person name="Debuchy R."/>
            <person name="Malagnac F."/>
            <person name="Goarin A."/>
            <person name="Silar P."/>
            <person name="Lacoste S."/>
            <person name="Sallet E."/>
            <person name="Bensimon A."/>
            <person name="Giraud T."/>
            <person name="Brygoo Y."/>
        </authorList>
    </citation>
    <scope>NUCLEOTIDE SEQUENCE [LARGE SCALE GENOMIC DNA]</scope>
    <source>
        <strain evidence="2">FM164</strain>
    </source>
</reference>
<evidence type="ECO:0000256" key="1">
    <source>
        <dbReference type="SAM" id="MobiDB-lite"/>
    </source>
</evidence>
<dbReference type="PANTHER" id="PTHR39697:SF2">
    <property type="entry name" value="CYANOVIRIN-N DOMAIN-CONTAINING PROTEIN"/>
    <property type="match status" value="1"/>
</dbReference>
<dbReference type="Proteomes" id="UP000030686">
    <property type="component" value="Unassembled WGS sequence"/>
</dbReference>
<dbReference type="AlphaFoldDB" id="W6PWW8"/>
<sequence>MSSTTTEDRKCDTPTSGGLDDESIGSLMEYIEARSRHCPWKGRSFIIRCPLTGLAIGLQRGILRLVPEDSEYVGGIHWSCVESDERLLGFQNVVSGTFLGRNNKGEFIAEAKLHRDYESFCVRQHPNGGYVLLVNRGSGFLPMRRDGVKLVVGTNKDEGIAWDFSRVGQDHDI</sequence>
<dbReference type="OMA" id="LLVKHWG"/>
<keyword evidence="3" id="KW-1185">Reference proteome</keyword>
<organism evidence="2 3">
    <name type="scientific">Penicillium roqueforti (strain FM164)</name>
    <dbReference type="NCBI Taxonomy" id="1365484"/>
    <lineage>
        <taxon>Eukaryota</taxon>
        <taxon>Fungi</taxon>
        <taxon>Dikarya</taxon>
        <taxon>Ascomycota</taxon>
        <taxon>Pezizomycotina</taxon>
        <taxon>Eurotiomycetes</taxon>
        <taxon>Eurotiomycetidae</taxon>
        <taxon>Eurotiales</taxon>
        <taxon>Aspergillaceae</taxon>
        <taxon>Penicillium</taxon>
    </lineage>
</organism>